<evidence type="ECO:0000256" key="2">
    <source>
        <dbReference type="ARBA" id="ARBA00022741"/>
    </source>
</evidence>
<keyword evidence="7" id="KW-0469">Meiosis</keyword>
<dbReference type="Gene3D" id="1.10.10.10">
    <property type="entry name" value="Winged helix-like DNA-binding domain superfamily/Winged helix DNA-binding domain"/>
    <property type="match status" value="1"/>
</dbReference>
<dbReference type="Gene3D" id="3.40.50.300">
    <property type="entry name" value="P-loop containing nucleotide triphosphate hydrolases"/>
    <property type="match status" value="2"/>
</dbReference>
<evidence type="ECO:0000256" key="11">
    <source>
        <dbReference type="SAM" id="MobiDB-lite"/>
    </source>
</evidence>
<feature type="compositionally biased region" description="Polar residues" evidence="11">
    <location>
        <begin position="1680"/>
        <end position="1692"/>
    </location>
</feature>
<dbReference type="SUPFAM" id="SSF158702">
    <property type="entry name" value="Sec63 N-terminal domain-like"/>
    <property type="match status" value="1"/>
</dbReference>
<dbReference type="PROSITE" id="PS51192">
    <property type="entry name" value="HELICASE_ATP_BIND_1"/>
    <property type="match status" value="1"/>
</dbReference>
<dbReference type="SMART" id="SM00973">
    <property type="entry name" value="Sec63"/>
    <property type="match status" value="1"/>
</dbReference>
<feature type="region of interest" description="Disordered" evidence="11">
    <location>
        <begin position="282"/>
        <end position="325"/>
    </location>
</feature>
<feature type="compositionally biased region" description="Low complexity" evidence="11">
    <location>
        <begin position="83"/>
        <end position="102"/>
    </location>
</feature>
<accession>A0ABD3LYS9</accession>
<dbReference type="EMBL" id="JALLBG020000286">
    <property type="protein sequence ID" value="KAL3756910.1"/>
    <property type="molecule type" value="Genomic_DNA"/>
</dbReference>
<feature type="compositionally biased region" description="Basic and acidic residues" evidence="11">
    <location>
        <begin position="379"/>
        <end position="395"/>
    </location>
</feature>
<dbReference type="PROSITE" id="PS51194">
    <property type="entry name" value="HELICASE_CTER"/>
    <property type="match status" value="1"/>
</dbReference>
<dbReference type="InterPro" id="IPR036388">
    <property type="entry name" value="WH-like_DNA-bd_sf"/>
</dbReference>
<feature type="region of interest" description="Disordered" evidence="11">
    <location>
        <begin position="19"/>
        <end position="264"/>
    </location>
</feature>
<dbReference type="InterPro" id="IPR001650">
    <property type="entry name" value="Helicase_C-like"/>
</dbReference>
<keyword evidence="5" id="KW-0067">ATP-binding</keyword>
<dbReference type="InterPro" id="IPR004179">
    <property type="entry name" value="Sec63-dom"/>
</dbReference>
<dbReference type="InterPro" id="IPR014001">
    <property type="entry name" value="Helicase_ATP-bd"/>
</dbReference>
<gene>
    <name evidence="14" type="ORF">ACHAWU_005914</name>
</gene>
<comment type="caution">
    <text evidence="14">The sequence shown here is derived from an EMBL/GenBank/DDBJ whole genome shotgun (WGS) entry which is preliminary data.</text>
</comment>
<feature type="compositionally biased region" description="Polar residues" evidence="11">
    <location>
        <begin position="1783"/>
        <end position="1792"/>
    </location>
</feature>
<keyword evidence="15" id="KW-1185">Reference proteome</keyword>
<dbReference type="SUPFAM" id="SSF52540">
    <property type="entry name" value="P-loop containing nucleoside triphosphate hydrolases"/>
    <property type="match status" value="1"/>
</dbReference>
<evidence type="ECO:0000256" key="4">
    <source>
        <dbReference type="ARBA" id="ARBA00022806"/>
    </source>
</evidence>
<reference evidence="14 15" key="1">
    <citation type="submission" date="2024-10" db="EMBL/GenBank/DDBJ databases">
        <title>Updated reference genomes for cyclostephanoid diatoms.</title>
        <authorList>
            <person name="Roberts W.R."/>
            <person name="Alverson A.J."/>
        </authorList>
    </citation>
    <scope>NUCLEOTIDE SEQUENCE [LARGE SCALE GENOMIC DNA]</scope>
    <source>
        <strain evidence="14 15">AJA232-27</strain>
    </source>
</reference>
<proteinExistence type="inferred from homology"/>
<feature type="region of interest" description="Disordered" evidence="11">
    <location>
        <begin position="1783"/>
        <end position="1810"/>
    </location>
</feature>
<dbReference type="Gene3D" id="1.10.3380.10">
    <property type="entry name" value="Sec63 N-terminal domain-like domain"/>
    <property type="match status" value="1"/>
</dbReference>
<dbReference type="SMART" id="SM00490">
    <property type="entry name" value="HELICc"/>
    <property type="match status" value="1"/>
</dbReference>
<dbReference type="Pfam" id="PF00270">
    <property type="entry name" value="DEAD"/>
    <property type="match status" value="1"/>
</dbReference>
<feature type="compositionally biased region" description="Low complexity" evidence="11">
    <location>
        <begin position="133"/>
        <end position="146"/>
    </location>
</feature>
<protein>
    <recommendedName>
        <fullName evidence="9">DNA 3'-5' helicase</fullName>
        <ecNumber evidence="9">5.6.2.4</ecNumber>
    </recommendedName>
</protein>
<dbReference type="SMART" id="SM00487">
    <property type="entry name" value="DEXDc"/>
    <property type="match status" value="1"/>
</dbReference>
<evidence type="ECO:0000256" key="5">
    <source>
        <dbReference type="ARBA" id="ARBA00022840"/>
    </source>
</evidence>
<evidence type="ECO:0000259" key="12">
    <source>
        <dbReference type="PROSITE" id="PS51192"/>
    </source>
</evidence>
<comment type="catalytic activity">
    <reaction evidence="10">
        <text>ATP + H2O = ADP + phosphate + H(+)</text>
        <dbReference type="Rhea" id="RHEA:13065"/>
        <dbReference type="ChEBI" id="CHEBI:15377"/>
        <dbReference type="ChEBI" id="CHEBI:15378"/>
        <dbReference type="ChEBI" id="CHEBI:30616"/>
        <dbReference type="ChEBI" id="CHEBI:43474"/>
        <dbReference type="ChEBI" id="CHEBI:456216"/>
        <dbReference type="EC" id="5.6.2.4"/>
    </reaction>
</comment>
<evidence type="ECO:0000313" key="14">
    <source>
        <dbReference type="EMBL" id="KAL3756910.1"/>
    </source>
</evidence>
<sequence>MTEKAILDDDDFGELFFKVGNNPDSATASSIPIPSTAAAAMTTATTTTTTTTTTTDDDAASIASSSSSASTSSSAEDYDDDSSGLSVSTSSSGSDNDSVGNSIHDNKTMKMRYRTDDNDKDGKENRMPPPIIAAAKATKATKAATASGRTPSTTIAPAGTGRLTSSGGNNNNSNALNTAAASSSSPANTNLNNNDFDKEKNDDDDLDLVEIFSRSSPMQSASVKNRQWTQGTTTTCFDDNDDDDGRRQEEEQQQKPHGVIENEKQQHDLLDSLDNDALAELDENDDDSIYEKKSGGRGGDGVVELVGSRSTKTAMSGTASRRQIDDGEEVTSNILRNNFTITYNCEKKECAIADDDLLDFSDDDDNFVDNSALRKKTRSSNDDDCQQRDDNDKSNADGVMMKSVGTDVNVASVMAEPCPGSPTSSLDTPREMESPTPSPPIPPPPPAAASPRRSMTTTTKKTSTLQENTTLNLTIRTVKPGTNPYQSKKVPTRQENHSPSTQTDRLIDIPDEHSLESPRALLPRRSNINNSTYPVPNNSSTKDATTTRVVALPDIGLSPDVQLSELHRFGIDHSHIAPPPYAHRPDPIIHKFNSQNRPPHSRRNIAVDKVFSHPVLKLWRMSNKFHSFNHLQSEMVNVLANSDDNVIVSAPTGAGKTVLFEMAMARLLASNIQQRGSGGGTVSKSQKILYLAPNKALCEERQLDWSKRLADIDRNIVCTTITGGPNASSTPSYTDIASSHLIITTTEKWDSITRRWNEQFVLLSSIKLVLVDEVHMIGEPERGGCLESVLCRMKTIQRVARAKMLTTLEIASSSYKHTTPSALASNMRIVAVSATLPNIGHLASFVESGEAYSFDQSYRPVPLNVFVQACGHIGSNRYLFDKSLNQHVPSILKRFSSGRPAIVFCHSKKETEDLAGELTKSYANPSMLNESALANFSDMTETSSLHQCIRKGIAFHHAGLDASDRRLVEQAFGSGSISCLCATSTLAVGVNLPSHLVVVKGTSAYRGASEGHQDIDTGTLLQMIGRAGRPGFDTSGTAVIMTDTLSKTRFENMSQGLKVVESHLMDGNRLTEVLNIEISQGVITSEEDAVNWVKGTFLHRRLQSHPLFYGFNGSGDDALHSFVLGKCADSIDKLRKIRAIEVKDDDATFSPTPGCHVMSRNFIDFETMKDIIKLPHNSGPVQLLHMISNCSKIQTPVRRHEKKALNEAYKRIKYKLEGPQSKIRIQTPAEKTFVMLQAAIGRHYFDDFALRQQLTNIIDGASQVLSAIEQYAKEGSRNGQLATQGILFRRSLFSSLWGENDGVLNQIHGVTEEIAAKLKGSGISTFADVLRSSSEDIVNACKVSATFADSLRDAASTILQRTLKLSACSVDVDGKLSLCVKLVRRTTGSTEETSERIVSYSLIVFTDRAGGLLHYSENITKECEITVPCPDKFGRAYLLLVGNLVGLDEQVTVDGNDDIEKSPALLSHLVSKPPSTTVKKQRQKSIAHPPSSSKRPLETHRDSVSYVSDLRMQKRGKVQTEQTVDRIISEPVDTEAAAQPSTSIKNLVTPSPHPHTKHQNADTATPRRNVTSSSGKRDETNTQPRSHSLTGHWPNNPSLASARANRGGKNNSRSSWFQEKSQQKTAQQTAFNSPKENPFASYSFDPNNIENSLDSNAGRSIEQVPTQSIIPNFRSNATYSTDTSRYSQSFRTPGNRRKNTAVSNRISSASVLQQKASELQQHHSQMVAPRYTANDGYNTLGNPTEYGRGMSQYEYDRFTEINRLNDPGMMSQSTYYHDRPGTSTGSVMQRSFSAAPGPTRTPPPYSIGCGNTVRTARNNTFMRGPVAENRMPVSSYGGQTIASRLHTNNFGRNSHPYQANTYSYNAHDFQSQNEFHFPMHGHDDNYPGYNYGMSQQQLYGNPLSVHPHHGFDPRTSHVDHTATDAFYGHTLGNSSIHENLSYEGIGGMNTSVFHACSFENMDSHTQTQPATRSGGYTNLLTNPYQHDPPRQQQQAYLPVNPYKTNQQQRQHLYYNEGMHANDCPPMQEVVVQNSSVRSGLAGDDASRFDDAFL</sequence>
<feature type="region of interest" description="Disordered" evidence="11">
    <location>
        <begin position="413"/>
        <end position="542"/>
    </location>
</feature>
<dbReference type="Proteomes" id="UP001530293">
    <property type="component" value="Unassembled WGS sequence"/>
</dbReference>
<dbReference type="GO" id="GO:0016787">
    <property type="term" value="F:hydrolase activity"/>
    <property type="evidence" value="ECO:0007669"/>
    <property type="project" value="UniProtKB-KW"/>
</dbReference>
<evidence type="ECO:0000256" key="7">
    <source>
        <dbReference type="ARBA" id="ARBA00023254"/>
    </source>
</evidence>
<dbReference type="Pfam" id="PF00271">
    <property type="entry name" value="Helicase_C"/>
    <property type="match status" value="1"/>
</dbReference>
<dbReference type="Pfam" id="PF02889">
    <property type="entry name" value="Sec63"/>
    <property type="match status" value="1"/>
</dbReference>
<evidence type="ECO:0000256" key="8">
    <source>
        <dbReference type="ARBA" id="ARBA00034617"/>
    </source>
</evidence>
<dbReference type="PANTHER" id="PTHR47835:SF3">
    <property type="entry name" value="HELICASE FOR MEIOSIS 1"/>
    <property type="match status" value="1"/>
</dbReference>
<keyword evidence="6" id="KW-0413">Isomerase</keyword>
<keyword evidence="4" id="KW-0347">Helicase</keyword>
<dbReference type="GO" id="GO:0051321">
    <property type="term" value="P:meiotic cell cycle"/>
    <property type="evidence" value="ECO:0007669"/>
    <property type="project" value="UniProtKB-KW"/>
</dbReference>
<feature type="region of interest" description="Disordered" evidence="11">
    <location>
        <begin position="375"/>
        <end position="399"/>
    </location>
</feature>
<keyword evidence="3" id="KW-0378">Hydrolase</keyword>
<evidence type="ECO:0000256" key="10">
    <source>
        <dbReference type="ARBA" id="ARBA00048988"/>
    </source>
</evidence>
<dbReference type="EC" id="5.6.2.4" evidence="9"/>
<dbReference type="GO" id="GO:0005524">
    <property type="term" value="F:ATP binding"/>
    <property type="evidence" value="ECO:0007669"/>
    <property type="project" value="UniProtKB-KW"/>
</dbReference>
<feature type="compositionally biased region" description="Pro residues" evidence="11">
    <location>
        <begin position="436"/>
        <end position="448"/>
    </location>
</feature>
<dbReference type="InterPro" id="IPR027417">
    <property type="entry name" value="P-loop_NTPase"/>
</dbReference>
<feature type="compositionally biased region" description="Low complexity" evidence="11">
    <location>
        <begin position="163"/>
        <end position="194"/>
    </location>
</feature>
<evidence type="ECO:0000256" key="1">
    <source>
        <dbReference type="ARBA" id="ARBA00010140"/>
    </source>
</evidence>
<feature type="region of interest" description="Disordered" evidence="11">
    <location>
        <begin position="1680"/>
        <end position="1701"/>
    </location>
</feature>
<evidence type="ECO:0000256" key="3">
    <source>
        <dbReference type="ARBA" id="ARBA00022801"/>
    </source>
</evidence>
<feature type="compositionally biased region" description="Basic and acidic residues" evidence="11">
    <location>
        <begin position="104"/>
        <end position="126"/>
    </location>
</feature>
<feature type="region of interest" description="Disordered" evidence="11">
    <location>
        <begin position="1470"/>
        <end position="1657"/>
    </location>
</feature>
<feature type="compositionally biased region" description="Polar residues" evidence="11">
    <location>
        <begin position="1581"/>
        <end position="1599"/>
    </location>
</feature>
<feature type="compositionally biased region" description="Polar residues" evidence="11">
    <location>
        <begin position="213"/>
        <end position="231"/>
    </location>
</feature>
<feature type="compositionally biased region" description="Basic and acidic residues" evidence="11">
    <location>
        <begin position="244"/>
        <end position="264"/>
    </location>
</feature>
<name>A0ABD3LYS9_9STRA</name>
<dbReference type="Pfam" id="PF23445">
    <property type="entry name" value="WHD_SNRNP200"/>
    <property type="match status" value="1"/>
</dbReference>
<feature type="compositionally biased region" description="Low complexity" evidence="11">
    <location>
        <begin position="456"/>
        <end position="470"/>
    </location>
</feature>
<dbReference type="InterPro" id="IPR057842">
    <property type="entry name" value="WH_MER3"/>
</dbReference>
<feature type="region of interest" description="Disordered" evidence="11">
    <location>
        <begin position="1720"/>
        <end position="1742"/>
    </location>
</feature>
<evidence type="ECO:0000256" key="9">
    <source>
        <dbReference type="ARBA" id="ARBA00034808"/>
    </source>
</evidence>
<dbReference type="InterPro" id="IPR011545">
    <property type="entry name" value="DEAD/DEAH_box_helicase_dom"/>
</dbReference>
<feature type="compositionally biased region" description="Polar residues" evidence="11">
    <location>
        <begin position="1539"/>
        <end position="1549"/>
    </location>
</feature>
<feature type="compositionally biased region" description="Polar residues" evidence="11">
    <location>
        <begin position="1561"/>
        <end position="1574"/>
    </location>
</feature>
<keyword evidence="2" id="KW-0547">Nucleotide-binding</keyword>
<feature type="compositionally biased region" description="Polar residues" evidence="11">
    <location>
        <begin position="1644"/>
        <end position="1657"/>
    </location>
</feature>
<evidence type="ECO:0000313" key="15">
    <source>
        <dbReference type="Proteomes" id="UP001530293"/>
    </source>
</evidence>
<feature type="compositionally biased region" description="Polar residues" evidence="11">
    <location>
        <begin position="308"/>
        <end position="321"/>
    </location>
</feature>
<dbReference type="InterPro" id="IPR052247">
    <property type="entry name" value="Meiotic_Crossover_Helicase"/>
</dbReference>
<feature type="compositionally biased region" description="Basic and acidic residues" evidence="11">
    <location>
        <begin position="505"/>
        <end position="516"/>
    </location>
</feature>
<feature type="compositionally biased region" description="Polar residues" evidence="11">
    <location>
        <begin position="1608"/>
        <end position="1635"/>
    </location>
</feature>
<dbReference type="PANTHER" id="PTHR47835">
    <property type="entry name" value="HFM1, ATP DEPENDENT DNA HELICASE HOMOLOG"/>
    <property type="match status" value="1"/>
</dbReference>
<dbReference type="GO" id="GO:0043138">
    <property type="term" value="F:3'-5' DNA helicase activity"/>
    <property type="evidence" value="ECO:0007669"/>
    <property type="project" value="UniProtKB-EC"/>
</dbReference>
<feature type="region of interest" description="Disordered" evidence="11">
    <location>
        <begin position="1964"/>
        <end position="1990"/>
    </location>
</feature>
<feature type="domain" description="Helicase C-terminal" evidence="13">
    <location>
        <begin position="883"/>
        <end position="1090"/>
    </location>
</feature>
<feature type="compositionally biased region" description="Low complexity" evidence="11">
    <location>
        <begin position="23"/>
        <end position="75"/>
    </location>
</feature>
<feature type="compositionally biased region" description="Polar residues" evidence="11">
    <location>
        <begin position="526"/>
        <end position="542"/>
    </location>
</feature>
<dbReference type="Gene3D" id="1.10.150.20">
    <property type="entry name" value="5' to 3' exonuclease, C-terminal subdomain"/>
    <property type="match status" value="1"/>
</dbReference>
<evidence type="ECO:0000256" key="6">
    <source>
        <dbReference type="ARBA" id="ARBA00023235"/>
    </source>
</evidence>
<dbReference type="CDD" id="cd18795">
    <property type="entry name" value="SF2_C_Ski2"/>
    <property type="match status" value="1"/>
</dbReference>
<comment type="catalytic activity">
    <reaction evidence="8">
        <text>Couples ATP hydrolysis with the unwinding of duplex DNA by translocating in the 3'-5' direction.</text>
        <dbReference type="EC" id="5.6.2.4"/>
    </reaction>
</comment>
<organism evidence="14 15">
    <name type="scientific">Discostella pseudostelligera</name>
    <dbReference type="NCBI Taxonomy" id="259834"/>
    <lineage>
        <taxon>Eukaryota</taxon>
        <taxon>Sar</taxon>
        <taxon>Stramenopiles</taxon>
        <taxon>Ochrophyta</taxon>
        <taxon>Bacillariophyta</taxon>
        <taxon>Coscinodiscophyceae</taxon>
        <taxon>Thalassiosirophycidae</taxon>
        <taxon>Stephanodiscales</taxon>
        <taxon>Stephanodiscaceae</taxon>
        <taxon>Discostella</taxon>
    </lineage>
</organism>
<comment type="similarity">
    <text evidence="1">Belongs to the helicase family. SKI2 subfamily.</text>
</comment>
<evidence type="ECO:0000259" key="13">
    <source>
        <dbReference type="PROSITE" id="PS51194"/>
    </source>
</evidence>
<feature type="domain" description="Helicase ATP-binding" evidence="12">
    <location>
        <begin position="637"/>
        <end position="838"/>
    </location>
</feature>